<sequence length="294" mass="31747">MMRSLGLLSLALVLWNCEDPVTLQTDFDAPQLVVDAWLTNRAEPQTVRLTESQDYYANRLPTPVEDAAVVICRTAPDTSCFTFTYRGDGDYVWEPAPGDSLGAVGTELVLGLERNGLRYGSQTTVKRVPPIDSIAVRFEEESIGLDAGLYAQLYARDFVGVGDAYLIRTTINDTLLNRPGELSLVYDATFDAGSGTDGIVFIAPIRFSINRTDDDGGVVALEPGDSLHVDVWSLSNEAFFYLSVARDQIQNGSNGIFQLPIANAPGNVVALDGEEAVLGVFNVAAVSQASKVVE</sequence>
<dbReference type="EMBL" id="PTJC01000005">
    <property type="protein sequence ID" value="PPK87705.1"/>
    <property type="molecule type" value="Genomic_DNA"/>
</dbReference>
<reference evidence="1 2" key="1">
    <citation type="submission" date="2018-02" db="EMBL/GenBank/DDBJ databases">
        <title>Genomic Encyclopedia of Archaeal and Bacterial Type Strains, Phase II (KMG-II): from individual species to whole genera.</title>
        <authorList>
            <person name="Goeker M."/>
        </authorList>
    </citation>
    <scope>NUCLEOTIDE SEQUENCE [LARGE SCALE GENOMIC DNA]</scope>
    <source>
        <strain evidence="1 2">DSM 29526</strain>
    </source>
</reference>
<evidence type="ECO:0000313" key="1">
    <source>
        <dbReference type="EMBL" id="PPK87705.1"/>
    </source>
</evidence>
<dbReference type="InterPro" id="IPR025345">
    <property type="entry name" value="DUF4249"/>
</dbReference>
<gene>
    <name evidence="1" type="ORF">CLV84_0655</name>
</gene>
<dbReference type="Pfam" id="PF14054">
    <property type="entry name" value="DUF4249"/>
    <property type="match status" value="1"/>
</dbReference>
<dbReference type="RefSeq" id="WP_104418301.1">
    <property type="nucleotide sequence ID" value="NZ_PTJC01000005.1"/>
</dbReference>
<accession>A0A2S6I886</accession>
<dbReference type="Proteomes" id="UP000237662">
    <property type="component" value="Unassembled WGS sequence"/>
</dbReference>
<evidence type="ECO:0000313" key="2">
    <source>
        <dbReference type="Proteomes" id="UP000237662"/>
    </source>
</evidence>
<dbReference type="OrthoDB" id="1117670at2"/>
<protein>
    <submittedName>
        <fullName evidence="1">Uncharacterized protein DUF4249</fullName>
    </submittedName>
</protein>
<name>A0A2S6I886_9BACT</name>
<proteinExistence type="predicted"/>
<keyword evidence="2" id="KW-1185">Reference proteome</keyword>
<dbReference type="AlphaFoldDB" id="A0A2S6I886"/>
<organism evidence="1 2">
    <name type="scientific">Neolewinella xylanilytica</name>
    <dbReference type="NCBI Taxonomy" id="1514080"/>
    <lineage>
        <taxon>Bacteria</taxon>
        <taxon>Pseudomonadati</taxon>
        <taxon>Bacteroidota</taxon>
        <taxon>Saprospiria</taxon>
        <taxon>Saprospirales</taxon>
        <taxon>Lewinellaceae</taxon>
        <taxon>Neolewinella</taxon>
    </lineage>
</organism>
<comment type="caution">
    <text evidence="1">The sequence shown here is derived from an EMBL/GenBank/DDBJ whole genome shotgun (WGS) entry which is preliminary data.</text>
</comment>